<gene>
    <name evidence="4" type="ORF">CJN711_LOCUS1503</name>
    <name evidence="5" type="ORF">KQP761_LOCUS2906</name>
</gene>
<keyword evidence="1" id="KW-0727">SH2 domain</keyword>
<name>A0A814FIN3_9BILA</name>
<dbReference type="AlphaFoldDB" id="A0A814FIN3"/>
<feature type="region of interest" description="Disordered" evidence="2">
    <location>
        <begin position="16"/>
        <end position="46"/>
    </location>
</feature>
<feature type="domain" description="SH2" evidence="3">
    <location>
        <begin position="146"/>
        <end position="242"/>
    </location>
</feature>
<reference evidence="4" key="1">
    <citation type="submission" date="2021-02" db="EMBL/GenBank/DDBJ databases">
        <authorList>
            <person name="Nowell W R."/>
        </authorList>
    </citation>
    <scope>NUCLEOTIDE SEQUENCE</scope>
</reference>
<dbReference type="PANTHER" id="PTHR45734:SF10">
    <property type="entry name" value="BLISTERY, ISOFORM A"/>
    <property type="match status" value="1"/>
</dbReference>
<dbReference type="SUPFAM" id="SSF55550">
    <property type="entry name" value="SH2 domain"/>
    <property type="match status" value="1"/>
</dbReference>
<proteinExistence type="predicted"/>
<dbReference type="Proteomes" id="UP000663834">
    <property type="component" value="Unassembled WGS sequence"/>
</dbReference>
<dbReference type="Pfam" id="PF00017">
    <property type="entry name" value="SH2"/>
    <property type="match status" value="1"/>
</dbReference>
<dbReference type="SMART" id="SM00252">
    <property type="entry name" value="SH2"/>
    <property type="match status" value="1"/>
</dbReference>
<comment type="caution">
    <text evidence="4">The sequence shown here is derived from an EMBL/GenBank/DDBJ whole genome shotgun (WGS) entry which is preliminary data.</text>
</comment>
<evidence type="ECO:0000256" key="1">
    <source>
        <dbReference type="PROSITE-ProRule" id="PRU00191"/>
    </source>
</evidence>
<evidence type="ECO:0000313" key="4">
    <source>
        <dbReference type="EMBL" id="CAF0983963.1"/>
    </source>
</evidence>
<dbReference type="PROSITE" id="PS50001">
    <property type="entry name" value="SH2"/>
    <property type="match status" value="1"/>
</dbReference>
<dbReference type="InterPro" id="IPR051484">
    <property type="entry name" value="Tensin_PTEN_phosphatase"/>
</dbReference>
<protein>
    <recommendedName>
        <fullName evidence="3">SH2 domain-containing protein</fullName>
    </recommendedName>
</protein>
<dbReference type="PANTHER" id="PTHR45734">
    <property type="entry name" value="TENSIN"/>
    <property type="match status" value="1"/>
</dbReference>
<evidence type="ECO:0000313" key="6">
    <source>
        <dbReference type="Proteomes" id="UP000663855"/>
    </source>
</evidence>
<evidence type="ECO:0000313" key="5">
    <source>
        <dbReference type="EMBL" id="CAF1263215.1"/>
    </source>
</evidence>
<sequence>MDHIDGFQTTDSFRFDRNTSSSSTSLSTSSGYGSRLSLSQTDHSLSSSAARRNGIAKYFKEKLSKHKSLASLLLSPKTDMDIQQETEVYESVWNLDEQIDKIRSKINKQIHSDSQSTISMSVDDPEQINRQTHVNNDEELLAAAAWYQEGLPRNICEEYLNDHMKPIGTFIIRRSYTFREYPFVLSVKTKLSSVEHYLIERTVHNHGYRLKSSSKTFGNLSTLVLHHTITPDILPITLVLPLIHSTLTRSHHTNRPRPLSHIIRSVRF</sequence>
<dbReference type="InterPro" id="IPR000980">
    <property type="entry name" value="SH2"/>
</dbReference>
<accession>A0A814FIN3</accession>
<organism evidence="4 6">
    <name type="scientific">Rotaria magnacalcarata</name>
    <dbReference type="NCBI Taxonomy" id="392030"/>
    <lineage>
        <taxon>Eukaryota</taxon>
        <taxon>Metazoa</taxon>
        <taxon>Spiralia</taxon>
        <taxon>Gnathifera</taxon>
        <taxon>Rotifera</taxon>
        <taxon>Eurotatoria</taxon>
        <taxon>Bdelloidea</taxon>
        <taxon>Philodinida</taxon>
        <taxon>Philodinidae</taxon>
        <taxon>Rotaria</taxon>
    </lineage>
</organism>
<feature type="compositionally biased region" description="Low complexity" evidence="2">
    <location>
        <begin position="19"/>
        <end position="46"/>
    </location>
</feature>
<dbReference type="Proteomes" id="UP000663855">
    <property type="component" value="Unassembled WGS sequence"/>
</dbReference>
<dbReference type="PRINTS" id="PR00401">
    <property type="entry name" value="SH2DOMAIN"/>
</dbReference>
<dbReference type="EMBL" id="CAJNOV010000101">
    <property type="protein sequence ID" value="CAF0983963.1"/>
    <property type="molecule type" value="Genomic_DNA"/>
</dbReference>
<evidence type="ECO:0000256" key="2">
    <source>
        <dbReference type="SAM" id="MobiDB-lite"/>
    </source>
</evidence>
<dbReference type="Gene3D" id="3.30.505.10">
    <property type="entry name" value="SH2 domain"/>
    <property type="match status" value="1"/>
</dbReference>
<dbReference type="EMBL" id="CAJNOW010000182">
    <property type="protein sequence ID" value="CAF1263215.1"/>
    <property type="molecule type" value="Genomic_DNA"/>
</dbReference>
<evidence type="ECO:0000259" key="3">
    <source>
        <dbReference type="PROSITE" id="PS50001"/>
    </source>
</evidence>
<dbReference type="OrthoDB" id="10013007at2759"/>
<dbReference type="InterPro" id="IPR036860">
    <property type="entry name" value="SH2_dom_sf"/>
</dbReference>